<name>A0A385EFF6_9CAUD</name>
<accession>A0A385EFF6</accession>
<sequence>MALWSNNDNIGVSSINALANVGSGLGIVTVTSAGAVTGGIGVCTFTNLQVGDTILLGAGQTSGFGVITSIASSTSMTISTSAVDNRDWTAGNDYTTRYMKFSTQPVSADVDPAMAPSSADDQRGYNTKIFAVTDGILGEPGGRSDYLDAIAHGGWVGVTTYTDNHGELRIKTETLVAMSGITTGNRAYPIT</sequence>
<evidence type="ECO:0000313" key="1">
    <source>
        <dbReference type="EMBL" id="AXQ70533.1"/>
    </source>
</evidence>
<organism evidence="1 2">
    <name type="scientific">Synechococcus phage S-T4</name>
    <dbReference type="NCBI Taxonomy" id="2268578"/>
    <lineage>
        <taxon>Viruses</taxon>
        <taxon>Duplodnaviria</taxon>
        <taxon>Heunggongvirae</taxon>
        <taxon>Uroviricota</taxon>
        <taxon>Caudoviricetes</taxon>
        <taxon>Pantevenvirales</taxon>
        <taxon>Kyanoviridae</taxon>
        <taxon>Tamkungvirus</taxon>
        <taxon>Tamkungvirus ST4</taxon>
    </lineage>
</organism>
<reference evidence="2" key="1">
    <citation type="submission" date="2018-05" db="EMBL/GenBank/DDBJ databases">
        <authorList>
            <person name="You S."/>
        </authorList>
    </citation>
    <scope>NUCLEOTIDE SEQUENCE [LARGE SCALE GENOMIC DNA]</scope>
</reference>
<keyword evidence="2" id="KW-1185">Reference proteome</keyword>
<proteinExistence type="predicted"/>
<dbReference type="Proteomes" id="UP000257648">
    <property type="component" value="Segment"/>
</dbReference>
<dbReference type="KEGG" id="vg:55001914"/>
<evidence type="ECO:0000313" key="2">
    <source>
        <dbReference type="Proteomes" id="UP000257648"/>
    </source>
</evidence>
<dbReference type="GeneID" id="55001914"/>
<dbReference type="EMBL" id="MH412654">
    <property type="protein sequence ID" value="AXQ70533.1"/>
    <property type="molecule type" value="Genomic_DNA"/>
</dbReference>
<dbReference type="RefSeq" id="YP_009810892.1">
    <property type="nucleotide sequence ID" value="NC_048049.1"/>
</dbReference>
<protein>
    <submittedName>
        <fullName evidence="1">Uncharacterized protein</fullName>
    </submittedName>
</protein>